<dbReference type="PANTHER" id="PTHR37017:SF11">
    <property type="entry name" value="ESTERASE_LIPASE_THIOESTERASE DOMAIN-CONTAINING PROTEIN"/>
    <property type="match status" value="1"/>
</dbReference>
<protein>
    <submittedName>
        <fullName evidence="3">Alpha/beta fold hydrolase</fullName>
    </submittedName>
</protein>
<keyword evidence="3" id="KW-0378">Hydrolase</keyword>
<evidence type="ECO:0000256" key="1">
    <source>
        <dbReference type="SAM" id="MobiDB-lite"/>
    </source>
</evidence>
<dbReference type="Pfam" id="PF12697">
    <property type="entry name" value="Abhydrolase_6"/>
    <property type="match status" value="1"/>
</dbReference>
<dbReference type="Gene3D" id="3.40.50.1820">
    <property type="entry name" value="alpha/beta hydrolase"/>
    <property type="match status" value="2"/>
</dbReference>
<accession>A0ABW0YZP7</accession>
<gene>
    <name evidence="3" type="ORF">ACFP1Z_11095</name>
</gene>
<dbReference type="InterPro" id="IPR052897">
    <property type="entry name" value="Sec-Metab_Biosynth_Hydrolase"/>
</dbReference>
<dbReference type="RefSeq" id="WP_390315869.1">
    <property type="nucleotide sequence ID" value="NZ_JBHSPB010000005.1"/>
</dbReference>
<sequence>MTTFVLIPGAHTGAWVWEAVAQRLREAGAGAEAVELTGVGDRGQYSESAVDLQTHVQDVVRAVDAIADGDVVLVGHCYGVHPMLAAAGLRPERVVRVVAVDTALPQDGVPALALVPDQEFRERLARGGDGPVAPPTAEEWPRWGSLDGVPEEAREQLARRAVPQPLRTFTQPLPLPPAAADVPVTGILCGGNGSSIALVENLLGLGEPGVQALTHPRFRFFELGTGHWPMLAAPKELADILLRAAAGEGRRLSPRREEPAHLRRFLLDVPERPRERKGRVDLYVPDADGPRPAIVFVHGGPVPAEARPTPRDWPTFVGYGQYVASQGLVGVTLDHRLHALTDHARAAEDIAAAVELVRADPRVDAERVALWFFSGGGLLSADWLAAPPPWLRCVAATYPVLAPLPGWGMAASRFRPAAVLGGAGKLPFVLIRVGQEMPEIAAMVEEFLQAAEDCDAAVEVIDVPEAHHGFETLDHTEETRAAVRHAVRVVGEHLRG</sequence>
<dbReference type="PANTHER" id="PTHR37017">
    <property type="entry name" value="AB HYDROLASE-1 DOMAIN-CONTAINING PROTEIN-RELATED"/>
    <property type="match status" value="1"/>
</dbReference>
<organism evidence="3 4">
    <name type="scientific">Streptomyces gamaensis</name>
    <dbReference type="NCBI Taxonomy" id="1763542"/>
    <lineage>
        <taxon>Bacteria</taxon>
        <taxon>Bacillati</taxon>
        <taxon>Actinomycetota</taxon>
        <taxon>Actinomycetes</taxon>
        <taxon>Kitasatosporales</taxon>
        <taxon>Streptomycetaceae</taxon>
        <taxon>Streptomyces</taxon>
    </lineage>
</organism>
<evidence type="ECO:0000313" key="3">
    <source>
        <dbReference type="EMBL" id="MFC5720709.1"/>
    </source>
</evidence>
<feature type="domain" description="AB hydrolase-1" evidence="2">
    <location>
        <begin position="4"/>
        <end position="239"/>
    </location>
</feature>
<dbReference type="InterPro" id="IPR029058">
    <property type="entry name" value="AB_hydrolase_fold"/>
</dbReference>
<dbReference type="InterPro" id="IPR000073">
    <property type="entry name" value="AB_hydrolase_1"/>
</dbReference>
<dbReference type="Proteomes" id="UP001596083">
    <property type="component" value="Unassembled WGS sequence"/>
</dbReference>
<name>A0ABW0YZP7_9ACTN</name>
<dbReference type="EMBL" id="JBHSPB010000005">
    <property type="protein sequence ID" value="MFC5720709.1"/>
    <property type="molecule type" value="Genomic_DNA"/>
</dbReference>
<dbReference type="GO" id="GO:0016787">
    <property type="term" value="F:hydrolase activity"/>
    <property type="evidence" value="ECO:0007669"/>
    <property type="project" value="UniProtKB-KW"/>
</dbReference>
<dbReference type="SUPFAM" id="SSF53474">
    <property type="entry name" value="alpha/beta-Hydrolases"/>
    <property type="match status" value="2"/>
</dbReference>
<keyword evidence="4" id="KW-1185">Reference proteome</keyword>
<feature type="region of interest" description="Disordered" evidence="1">
    <location>
        <begin position="125"/>
        <end position="145"/>
    </location>
</feature>
<proteinExistence type="predicted"/>
<evidence type="ECO:0000313" key="4">
    <source>
        <dbReference type="Proteomes" id="UP001596083"/>
    </source>
</evidence>
<reference evidence="4" key="1">
    <citation type="journal article" date="2019" name="Int. J. Syst. Evol. Microbiol.">
        <title>The Global Catalogue of Microorganisms (GCM) 10K type strain sequencing project: providing services to taxonomists for standard genome sequencing and annotation.</title>
        <authorList>
            <consortium name="The Broad Institute Genomics Platform"/>
            <consortium name="The Broad Institute Genome Sequencing Center for Infectious Disease"/>
            <person name="Wu L."/>
            <person name="Ma J."/>
        </authorList>
    </citation>
    <scope>NUCLEOTIDE SEQUENCE [LARGE SCALE GENOMIC DNA]</scope>
    <source>
        <strain evidence="4">CGMCC 4.7304</strain>
    </source>
</reference>
<comment type="caution">
    <text evidence="3">The sequence shown here is derived from an EMBL/GenBank/DDBJ whole genome shotgun (WGS) entry which is preliminary data.</text>
</comment>
<evidence type="ECO:0000259" key="2">
    <source>
        <dbReference type="Pfam" id="PF12697"/>
    </source>
</evidence>